<keyword evidence="12 18" id="KW-0175">Coiled coil</keyword>
<keyword evidence="11" id="KW-0811">Translocation</keyword>
<evidence type="ECO:0000256" key="6">
    <source>
        <dbReference type="ARBA" id="ARBA00022741"/>
    </source>
</evidence>
<comment type="similarity">
    <text evidence="3 17">Belongs to the TRAFAC class myosin-kinesin ATPase superfamily. Myosin family.</text>
</comment>
<evidence type="ECO:0000256" key="19">
    <source>
        <dbReference type="SAM" id="Phobius"/>
    </source>
</evidence>
<feature type="transmembrane region" description="Helical" evidence="19">
    <location>
        <begin position="1622"/>
        <end position="1647"/>
    </location>
</feature>
<dbReference type="GO" id="GO:0051015">
    <property type="term" value="F:actin filament binding"/>
    <property type="evidence" value="ECO:0007669"/>
    <property type="project" value="TreeGrafter"/>
</dbReference>
<dbReference type="PROSITE" id="PS51126">
    <property type="entry name" value="DILUTE"/>
    <property type="match status" value="1"/>
</dbReference>
<feature type="transmembrane region" description="Helical" evidence="19">
    <location>
        <begin position="1987"/>
        <end position="2005"/>
    </location>
</feature>
<evidence type="ECO:0000256" key="5">
    <source>
        <dbReference type="ARBA" id="ARBA00022692"/>
    </source>
</evidence>
<dbReference type="OrthoDB" id="6108017at2759"/>
<evidence type="ECO:0000256" key="1">
    <source>
        <dbReference type="ARBA" id="ARBA00004477"/>
    </source>
</evidence>
<evidence type="ECO:0000256" key="10">
    <source>
        <dbReference type="ARBA" id="ARBA00022989"/>
    </source>
</evidence>
<dbReference type="GO" id="GO:0007015">
    <property type="term" value="P:actin filament organization"/>
    <property type="evidence" value="ECO:0007669"/>
    <property type="project" value="TreeGrafter"/>
</dbReference>
<evidence type="ECO:0000256" key="12">
    <source>
        <dbReference type="ARBA" id="ARBA00023054"/>
    </source>
</evidence>
<evidence type="ECO:0000256" key="15">
    <source>
        <dbReference type="ARBA" id="ARBA00023175"/>
    </source>
</evidence>
<dbReference type="CDD" id="cd23767">
    <property type="entry name" value="IQCD"/>
    <property type="match status" value="1"/>
</dbReference>
<dbReference type="InterPro" id="IPR030659">
    <property type="entry name" value="SecY_CS"/>
</dbReference>
<dbReference type="InterPro" id="IPR023201">
    <property type="entry name" value="SecY_dom_sf"/>
</dbReference>
<dbReference type="GO" id="GO:0031097">
    <property type="term" value="C:medial cortex"/>
    <property type="evidence" value="ECO:0007669"/>
    <property type="project" value="UniProtKB-ARBA"/>
</dbReference>
<keyword evidence="5 19" id="KW-0812">Transmembrane</keyword>
<dbReference type="Pfam" id="PF00612">
    <property type="entry name" value="IQ"/>
    <property type="match status" value="1"/>
</dbReference>
<keyword evidence="8 17" id="KW-0067">ATP-binding</keyword>
<evidence type="ECO:0000256" key="14">
    <source>
        <dbReference type="ARBA" id="ARBA00023136"/>
    </source>
</evidence>
<evidence type="ECO:0000256" key="16">
    <source>
        <dbReference type="ARBA" id="ARBA00023203"/>
    </source>
</evidence>
<feature type="domain" description="Dilute" evidence="20">
    <location>
        <begin position="1209"/>
        <end position="1485"/>
    </location>
</feature>
<dbReference type="InterPro" id="IPR036103">
    <property type="entry name" value="MYSc_Myo5"/>
</dbReference>
<dbReference type="InterPro" id="IPR019561">
    <property type="entry name" value="Translocon_Sec61/SecY_plug_dom"/>
</dbReference>
<feature type="transmembrane region" description="Helical" evidence="19">
    <location>
        <begin position="1909"/>
        <end position="1927"/>
    </location>
</feature>
<evidence type="ECO:0000313" key="23">
    <source>
        <dbReference type="Proteomes" id="UP000663699"/>
    </source>
</evidence>
<evidence type="ECO:0000256" key="9">
    <source>
        <dbReference type="ARBA" id="ARBA00022927"/>
    </source>
</evidence>
<name>A0A899FYU0_9ASCO</name>
<accession>A0A899FYU0</accession>
<dbReference type="Pfam" id="PF00344">
    <property type="entry name" value="SecY"/>
    <property type="match status" value="1"/>
</dbReference>
<dbReference type="PROSITE" id="PS00755">
    <property type="entry name" value="SECY_1"/>
    <property type="match status" value="1"/>
</dbReference>
<evidence type="ECO:0000256" key="11">
    <source>
        <dbReference type="ARBA" id="ARBA00023010"/>
    </source>
</evidence>
<feature type="transmembrane region" description="Helical" evidence="19">
    <location>
        <begin position="1791"/>
        <end position="1812"/>
    </location>
</feature>
<evidence type="ECO:0000256" key="4">
    <source>
        <dbReference type="ARBA" id="ARBA00022448"/>
    </source>
</evidence>
<dbReference type="GO" id="GO:0016887">
    <property type="term" value="F:ATP hydrolysis activity"/>
    <property type="evidence" value="ECO:0007669"/>
    <property type="project" value="UniProtKB-ARBA"/>
</dbReference>
<dbReference type="SUPFAM" id="SSF103491">
    <property type="entry name" value="Preprotein translocase SecY subunit"/>
    <property type="match status" value="1"/>
</dbReference>
<keyword evidence="13 17" id="KW-0518">Myosin</keyword>
<dbReference type="InterPro" id="IPR000048">
    <property type="entry name" value="IQ_motif_EF-hand-BS"/>
</dbReference>
<dbReference type="GO" id="GO:0030864">
    <property type="term" value="C:cortical actin cytoskeleton"/>
    <property type="evidence" value="ECO:0007669"/>
    <property type="project" value="UniProtKB-ARBA"/>
</dbReference>
<comment type="similarity">
    <text evidence="2">Belongs to the SecY/SEC61-alpha family.</text>
</comment>
<keyword evidence="16 17" id="KW-0009">Actin-binding</keyword>
<keyword evidence="14 19" id="KW-0472">Membrane</keyword>
<dbReference type="Gene3D" id="1.10.3370.10">
    <property type="entry name" value="SecY subunit domain"/>
    <property type="match status" value="1"/>
</dbReference>
<dbReference type="FunFam" id="1.10.3370.10:FF:000002">
    <property type="entry name" value="Transport Sec61 subunit alpha isoform 2"/>
    <property type="match status" value="1"/>
</dbReference>
<dbReference type="PROSITE" id="PS51456">
    <property type="entry name" value="MYOSIN_MOTOR"/>
    <property type="match status" value="1"/>
</dbReference>
<dbReference type="FunFam" id="1.10.10.820:FF:000001">
    <property type="entry name" value="Myosin heavy chain"/>
    <property type="match status" value="1"/>
</dbReference>
<evidence type="ECO:0000256" key="3">
    <source>
        <dbReference type="ARBA" id="ARBA00008314"/>
    </source>
</evidence>
<dbReference type="SMART" id="SM01132">
    <property type="entry name" value="DIL"/>
    <property type="match status" value="1"/>
</dbReference>
<feature type="region of interest" description="Actin-binding" evidence="17">
    <location>
        <begin position="643"/>
        <end position="665"/>
    </location>
</feature>
<dbReference type="CDD" id="cd15480">
    <property type="entry name" value="fMyo2p_CBD"/>
    <property type="match status" value="1"/>
</dbReference>
<feature type="domain" description="Myosin motor" evidence="21">
    <location>
        <begin position="83"/>
        <end position="751"/>
    </location>
</feature>
<dbReference type="GO" id="GO:0005524">
    <property type="term" value="F:ATP binding"/>
    <property type="evidence" value="ECO:0007669"/>
    <property type="project" value="UniProtKB-UniRule"/>
</dbReference>
<reference evidence="22" key="1">
    <citation type="submission" date="2020-06" db="EMBL/GenBank/DDBJ databases">
        <title>Genomes of multiple members of Pneumocystis genus reveal paths to human pathogen Pneumocystis jirovecii.</title>
        <authorList>
            <person name="Cisse O.H."/>
            <person name="Ma L."/>
            <person name="Dekker J."/>
            <person name="Khil P."/>
            <person name="Jo J."/>
            <person name="Brenchley J."/>
            <person name="Blair R."/>
            <person name="Pahar B."/>
            <person name="Chabe M."/>
            <person name="Van Rompay K.A."/>
            <person name="Keesler R."/>
            <person name="Sukura A."/>
            <person name="Hirsch V."/>
            <person name="Kutty G."/>
            <person name="Liu Y."/>
            <person name="Peng L."/>
            <person name="Chen J."/>
            <person name="Song J."/>
            <person name="Weissenbacher-Lang C."/>
            <person name="Xu J."/>
            <person name="Upham N.S."/>
            <person name="Stajich J.E."/>
            <person name="Cuomo C.A."/>
            <person name="Cushion M.T."/>
            <person name="Kovacs J.A."/>
        </authorList>
    </citation>
    <scope>NUCLEOTIDE SEQUENCE</scope>
    <source>
        <strain evidence="22">2A</strain>
    </source>
</reference>
<keyword evidence="7" id="KW-0256">Endoplasmic reticulum</keyword>
<gene>
    <name evidence="22" type="ORF">MERGE_002467</name>
</gene>
<dbReference type="EMBL" id="CP054536">
    <property type="protein sequence ID" value="QSL65162.1"/>
    <property type="molecule type" value="Genomic_DNA"/>
</dbReference>
<evidence type="ECO:0000256" key="2">
    <source>
        <dbReference type="ARBA" id="ARBA00005751"/>
    </source>
</evidence>
<comment type="subcellular location">
    <subcellularLocation>
        <location evidence="1">Endoplasmic reticulum membrane</location>
        <topology evidence="1">Multi-pass membrane protein</topology>
    </subcellularLocation>
</comment>
<dbReference type="PRINTS" id="PR00193">
    <property type="entry name" value="MYOSINHEAVY"/>
</dbReference>
<dbReference type="SMART" id="SM00242">
    <property type="entry name" value="MYSc"/>
    <property type="match status" value="1"/>
</dbReference>
<keyword evidence="10 19" id="KW-1133">Transmembrane helix</keyword>
<feature type="transmembrane region" description="Helical" evidence="19">
    <location>
        <begin position="1963"/>
        <end position="1981"/>
    </location>
</feature>
<feature type="coiled-coil region" evidence="18">
    <location>
        <begin position="886"/>
        <end position="1045"/>
    </location>
</feature>
<dbReference type="Proteomes" id="UP000663699">
    <property type="component" value="Chromosome 5"/>
</dbReference>
<evidence type="ECO:0000259" key="20">
    <source>
        <dbReference type="PROSITE" id="PS51126"/>
    </source>
</evidence>
<feature type="transmembrane region" description="Helical" evidence="19">
    <location>
        <begin position="1721"/>
        <end position="1742"/>
    </location>
</feature>
<dbReference type="PROSITE" id="PS50096">
    <property type="entry name" value="IQ"/>
    <property type="match status" value="2"/>
</dbReference>
<evidence type="ECO:0000256" key="18">
    <source>
        <dbReference type="SAM" id="Coils"/>
    </source>
</evidence>
<dbReference type="InterPro" id="IPR036961">
    <property type="entry name" value="Kinesin_motor_dom_sf"/>
</dbReference>
<organism evidence="22 23">
    <name type="scientific">Pneumocystis wakefieldiae</name>
    <dbReference type="NCBI Taxonomy" id="38082"/>
    <lineage>
        <taxon>Eukaryota</taxon>
        <taxon>Fungi</taxon>
        <taxon>Dikarya</taxon>
        <taxon>Ascomycota</taxon>
        <taxon>Taphrinomycotina</taxon>
        <taxon>Pneumocystomycetes</taxon>
        <taxon>Pneumocystaceae</taxon>
        <taxon>Pneumocystis</taxon>
    </lineage>
</organism>
<dbReference type="NCBIfam" id="NF006341">
    <property type="entry name" value="PRK08568.1-5"/>
    <property type="match status" value="1"/>
</dbReference>
<keyword evidence="15 17" id="KW-0505">Motor protein</keyword>
<dbReference type="GO" id="GO:0015031">
    <property type="term" value="P:protein transport"/>
    <property type="evidence" value="ECO:0007669"/>
    <property type="project" value="UniProtKB-KW"/>
</dbReference>
<dbReference type="InterPro" id="IPR002208">
    <property type="entry name" value="SecY/SEC61-alpha"/>
</dbReference>
<protein>
    <submittedName>
        <fullName evidence="22">Uncharacterized protein</fullName>
    </submittedName>
</protein>
<dbReference type="InterPro" id="IPR002710">
    <property type="entry name" value="Dilute_dom"/>
</dbReference>
<keyword evidence="4" id="KW-0813">Transport</keyword>
<evidence type="ECO:0000256" key="8">
    <source>
        <dbReference type="ARBA" id="ARBA00022840"/>
    </source>
</evidence>
<dbReference type="SMART" id="SM00015">
    <property type="entry name" value="IQ"/>
    <property type="match status" value="6"/>
</dbReference>
<evidence type="ECO:0000259" key="21">
    <source>
        <dbReference type="PROSITE" id="PS51456"/>
    </source>
</evidence>
<dbReference type="Gene3D" id="1.20.58.530">
    <property type="match status" value="1"/>
</dbReference>
<feature type="transmembrane region" description="Helical" evidence="19">
    <location>
        <begin position="1692"/>
        <end position="1714"/>
    </location>
</feature>
<dbReference type="Pfam" id="PF01843">
    <property type="entry name" value="DIL"/>
    <property type="match status" value="1"/>
</dbReference>
<evidence type="ECO:0000256" key="17">
    <source>
        <dbReference type="PROSITE-ProRule" id="PRU00782"/>
    </source>
</evidence>
<keyword evidence="6 17" id="KW-0547">Nucleotide-binding</keyword>
<dbReference type="InterPro" id="IPR027417">
    <property type="entry name" value="P-loop_NTPase"/>
</dbReference>
<dbReference type="Pfam" id="PF10559">
    <property type="entry name" value="Plug_translocon"/>
    <property type="match status" value="1"/>
</dbReference>
<evidence type="ECO:0000256" key="13">
    <source>
        <dbReference type="ARBA" id="ARBA00023123"/>
    </source>
</evidence>
<dbReference type="Gene3D" id="3.30.70.1590">
    <property type="match status" value="1"/>
</dbReference>
<dbReference type="PROSITE" id="PS00756">
    <property type="entry name" value="SECY_2"/>
    <property type="match status" value="1"/>
</dbReference>
<dbReference type="Pfam" id="PF00063">
    <property type="entry name" value="Myosin_head"/>
    <property type="match status" value="1"/>
</dbReference>
<feature type="binding site" evidence="17">
    <location>
        <begin position="160"/>
        <end position="167"/>
    </location>
    <ligand>
        <name>ATP</name>
        <dbReference type="ChEBI" id="CHEBI:30616"/>
    </ligand>
</feature>
<feature type="transmembrane region" description="Helical" evidence="19">
    <location>
        <begin position="1832"/>
        <end position="1858"/>
    </location>
</feature>
<dbReference type="InterPro" id="IPR001609">
    <property type="entry name" value="Myosin_head_motor_dom-like"/>
</dbReference>
<dbReference type="Gene3D" id="1.10.10.820">
    <property type="match status" value="1"/>
</dbReference>
<proteinExistence type="inferred from homology"/>
<dbReference type="CDD" id="cd01380">
    <property type="entry name" value="MYSc_Myo5"/>
    <property type="match status" value="1"/>
</dbReference>
<dbReference type="PANTHER" id="PTHR13140">
    <property type="entry name" value="MYOSIN"/>
    <property type="match status" value="1"/>
</dbReference>
<dbReference type="Gene3D" id="1.20.120.720">
    <property type="entry name" value="Myosin VI head, motor domain, U50 subdomain"/>
    <property type="match status" value="1"/>
</dbReference>
<sequence>MIDESFLVGTHCWFHDDQEAWISAEYKRHSLDGGILTLVFLDDNGKVFFHLLSMRASLNRIEHFVLRNTLSRQKKRILSRLEILHTIKMRYSQLQIYTYSGIVLIAVNPFQNISLYSNDIIHTYSKKNKGELEPHIFAIAEDSYRCMIRDNMNQTIVVSGESGAGKTVSAKYIMRYFATVEGPEKPLKRKLKNIKSGMSETEERILATNPVIEAFGNAKTIRNDNSSRFGKYIEINFDDDTEIVGAKIRTYLLERSRIVFQPKNERNYHIFYQLCFGATENEKKEFDLKHPDDFYYLNQGGSSVIPGVNDSDSFIMTRNALKTMGISDEVQNSIFKVLAALLHLGNVKIQALRNNALLSPSDATLEFVCKLLGINNIQFAKWIIKKQINTRSEKIITDLNQKQAIVVRDSISKFLYSSLFDWLINSINSTLKTKDEIKIKSFIGVLDIYGFEHFDINSFEQFCINYANEKLQQEFTQHVFKLEQEEYMREKINWTFIDFSDNQPCIDLIESRMGVLSLLDEETRLPAGSDESFVTKLVKNFSIPTYQNYFKKSRFGMSSFTICHYALEVTYQSDGFIEKNKDTISDDLLNLLNSTTNNFVKEIILSSLTFQEKNQYESQNNTTRPINALLKKPTLGTIFKSSLIDLMDTINSTNVHYIRCIKPNDEKASWKFEPKMVLSQLRACGVLETIRISSVIRYYILVHSSSWGDKVKKLTKEILEKTIDDTNKYQIGLTKIFFRAGMLAYFEHLRLNRLNECAILIQKNMLCYMYHKRYIRIRNSIILLQNHIRGFSIRKKAYEIKCNLAALKLQTIWRRYYSQKLYRKIRGSIILLQSTVRCYLVKRKVLALRKERAATKIQSSWKGYIARKKYKIQYRQIIYIQSCWRRKKAKDELKRLRIEAKSLNHFKEVSYKLENKVIELTHNLSKKHQENKLLLVQIEDLENLNNTWKTKSKKWEEERSNLENNLNNANKALEKAFDLEKEIHTLKRQLSISRDNLKKLNEESNTLRESLLNKSAELESALSQKAEYENARSNLVIEIEHLKDEVHRLSMGKNAPLGFKPNGSTRFISNTKPISASNPSRLYTKRQNISSSSNKENNYFGGKLYEQKIDYKQRPASILFPLSPPKRENILNNEIPKTSYASFVYIVKNNEVLNDEIMVEVIKNLKIPQPSLQNSLPRKEILFPAYLINFITFKMWKYGLIKESEHFLINVMQAIQQVVVEYDEKDVIDFDMFWLSNVHEILSFVSIAESDILHGIVVEISDTEYEEYNRLMLLVKHDLENLEFNIYHTWMKEVKKRLHKMIIPAIIESQSLPGFITADGNKFFNKLLQGANSPQFTMDDLLNLFNKVYRATKSYYLEYSIHQQAINELLRLVGVTAFNDLLMRRNFLSWKRGLQIHYNACRIEEWCKNHDLPEGILQLEHLMQVTKLLQLKKSTLEDIGIIFDVCWILTPVQIQKLINQYSVADYEHPISSEILKVIANKVVEDQHSSALFLEAISLDESSIYEIPEMRELSYPQVYIPSWLNVPNIQKLAEISTCDIDTTIFSIMSSGLRFLDLVKPFTSLLPEILSPEGKIPFQQRMLWTGVILLIFLVMSQVPLYGIASSDSADPLFWMRMVLASNRGTLMELGISPIVTSGMFIQLLAGSHLIDVNLDLKSDRELFQTAQKLLALVISFGQAAVFVASGTYGPPSDLGAGICLLLVIQLVAAAMIVILLDELLQKGYGLGSGISLFIATNICESIIWKVFSPATINTGRGPEFEGALLALLHLLFTWNNKTRALKEAFYRQNLPNIMNLLATVLVFAIIIYLQGFRVEIPIKSNKLRGQHGTYSVKLFYTSNIPVMLESALTSNIFIVSQMLYRKFPDNIFVRLFGTWKAVPGTSQNRAISGLAYMMTPPLNIKEALLDPIHTAIYVLFIVSICALFSKLWIEVSGSGPRDVAKQLKEQQVVIAGHREKSMYKELKRIVPTAAWLSGACIGALSIFSDLLGALGSGTAILLCTTTIYNYFETMVKENTSNSMIDIFN</sequence>
<dbReference type="InterPro" id="IPR046943">
    <property type="entry name" value="Fungal_Myo2/2A_CBD"/>
</dbReference>
<keyword evidence="9" id="KW-0653">Protein transport</keyword>
<dbReference type="PANTHER" id="PTHR13140:SF706">
    <property type="entry name" value="DILUTE CLASS UNCONVENTIONAL MYOSIN, ISOFORM C"/>
    <property type="match status" value="1"/>
</dbReference>
<dbReference type="SUPFAM" id="SSF52540">
    <property type="entry name" value="P-loop containing nucleoside triphosphate hydrolases"/>
    <property type="match status" value="2"/>
</dbReference>
<dbReference type="Gene3D" id="3.40.850.10">
    <property type="entry name" value="Kinesin motor domain"/>
    <property type="match status" value="1"/>
</dbReference>
<dbReference type="NCBIfam" id="TIGR00967">
    <property type="entry name" value="3a0501s007"/>
    <property type="match status" value="1"/>
</dbReference>
<evidence type="ECO:0000313" key="22">
    <source>
        <dbReference type="EMBL" id="QSL65162.1"/>
    </source>
</evidence>
<dbReference type="Gene3D" id="1.20.5.190">
    <property type="match status" value="3"/>
</dbReference>
<feature type="transmembrane region" description="Helical" evidence="19">
    <location>
        <begin position="1581"/>
        <end position="1602"/>
    </location>
</feature>
<dbReference type="GO" id="GO:0005789">
    <property type="term" value="C:endoplasmic reticulum membrane"/>
    <property type="evidence" value="ECO:0007669"/>
    <property type="project" value="UniProtKB-SubCell"/>
</dbReference>
<keyword evidence="23" id="KW-1185">Reference proteome</keyword>
<evidence type="ECO:0000256" key="7">
    <source>
        <dbReference type="ARBA" id="ARBA00022824"/>
    </source>
</evidence>
<dbReference type="GO" id="GO:0016459">
    <property type="term" value="C:myosin complex"/>
    <property type="evidence" value="ECO:0007669"/>
    <property type="project" value="UniProtKB-KW"/>
</dbReference>
<dbReference type="GO" id="GO:0000146">
    <property type="term" value="F:microfilament motor activity"/>
    <property type="evidence" value="ECO:0007669"/>
    <property type="project" value="TreeGrafter"/>
</dbReference>